<evidence type="ECO:0000313" key="9">
    <source>
        <dbReference type="Proteomes" id="UP000655225"/>
    </source>
</evidence>
<evidence type="ECO:0000256" key="1">
    <source>
        <dbReference type="ARBA" id="ARBA00004123"/>
    </source>
</evidence>
<keyword evidence="5" id="KW-0539">Nucleus</keyword>
<evidence type="ECO:0008006" key="10">
    <source>
        <dbReference type="Google" id="ProtNLM"/>
    </source>
</evidence>
<dbReference type="SMART" id="SM00432">
    <property type="entry name" value="MADS"/>
    <property type="match status" value="1"/>
</dbReference>
<keyword evidence="4" id="KW-0804">Transcription</keyword>
<accession>A0A834ZEJ9</accession>
<evidence type="ECO:0000256" key="4">
    <source>
        <dbReference type="ARBA" id="ARBA00023163"/>
    </source>
</evidence>
<dbReference type="GO" id="GO:0045944">
    <property type="term" value="P:positive regulation of transcription by RNA polymerase II"/>
    <property type="evidence" value="ECO:0007669"/>
    <property type="project" value="InterPro"/>
</dbReference>
<evidence type="ECO:0000259" key="6">
    <source>
        <dbReference type="PROSITE" id="PS50066"/>
    </source>
</evidence>
<dbReference type="OMA" id="IECTSND"/>
<dbReference type="SUPFAM" id="SSF55455">
    <property type="entry name" value="SRF-like"/>
    <property type="match status" value="1"/>
</dbReference>
<dbReference type="PROSITE" id="PS50066">
    <property type="entry name" value="MADS_BOX_2"/>
    <property type="match status" value="1"/>
</dbReference>
<dbReference type="InterPro" id="IPR033896">
    <property type="entry name" value="MEF2-like_N"/>
</dbReference>
<dbReference type="InterPro" id="IPR036879">
    <property type="entry name" value="TF_MADSbox_sf"/>
</dbReference>
<dbReference type="FunFam" id="3.40.1810.10:FF:000003">
    <property type="entry name" value="MADS-box transcription factor MADS-MC"/>
    <property type="match status" value="1"/>
</dbReference>
<dbReference type="Pfam" id="PF01486">
    <property type="entry name" value="K-box"/>
    <property type="match status" value="1"/>
</dbReference>
<dbReference type="Proteomes" id="UP000655225">
    <property type="component" value="Unassembled WGS sequence"/>
</dbReference>
<dbReference type="OrthoDB" id="1898716at2759"/>
<comment type="caution">
    <text evidence="8">The sequence shown here is derived from an EMBL/GenBank/DDBJ whole genome shotgun (WGS) entry which is preliminary data.</text>
</comment>
<organism evidence="8 9">
    <name type="scientific">Tetracentron sinense</name>
    <name type="common">Spur-leaf</name>
    <dbReference type="NCBI Taxonomy" id="13715"/>
    <lineage>
        <taxon>Eukaryota</taxon>
        <taxon>Viridiplantae</taxon>
        <taxon>Streptophyta</taxon>
        <taxon>Embryophyta</taxon>
        <taxon>Tracheophyta</taxon>
        <taxon>Spermatophyta</taxon>
        <taxon>Magnoliopsida</taxon>
        <taxon>Trochodendrales</taxon>
        <taxon>Trochodendraceae</taxon>
        <taxon>Tetracentron</taxon>
    </lineage>
</organism>
<dbReference type="GO" id="GO:0003700">
    <property type="term" value="F:DNA-binding transcription factor activity"/>
    <property type="evidence" value="ECO:0007669"/>
    <property type="project" value="InterPro"/>
</dbReference>
<gene>
    <name evidence="8" type="ORF">HHK36_011868</name>
</gene>
<dbReference type="GO" id="GO:0046983">
    <property type="term" value="F:protein dimerization activity"/>
    <property type="evidence" value="ECO:0007669"/>
    <property type="project" value="InterPro"/>
</dbReference>
<dbReference type="InterPro" id="IPR002100">
    <property type="entry name" value="TF_MADSbox"/>
</dbReference>
<proteinExistence type="predicted"/>
<name>A0A834ZEJ9_TETSI</name>
<evidence type="ECO:0000256" key="5">
    <source>
        <dbReference type="ARBA" id="ARBA00023242"/>
    </source>
</evidence>
<dbReference type="InterPro" id="IPR002487">
    <property type="entry name" value="TF_Kbox"/>
</dbReference>
<dbReference type="PROSITE" id="PS00350">
    <property type="entry name" value="MADS_BOX_1"/>
    <property type="match status" value="1"/>
</dbReference>
<sequence>MGRGKIEIKRIENANSRQVTFSKRRAGLLKKARELSILCDAEVALIIFSSTGKLFEFSSSGMKQTLSRYKFPDFPEASLVESEAEKQQSKEVNILKDAIVKLRMAHLRMTGKELKGLSLKDLQHLEHQLSEGILSVKDRKEQLLLEQLEQSRLQVEELRGLLPSTERSTPPSLEFDPMERKPSLIKHDVISSNVVCNYTFEKQGDSDTSLHLGFSSDVYCKRKASERESCSNNSESQMAPQ</sequence>
<protein>
    <recommendedName>
        <fullName evidence="10">Agamous-like MADS-box protein AGL15</fullName>
    </recommendedName>
</protein>
<dbReference type="InterPro" id="IPR050142">
    <property type="entry name" value="MADS-box/MEF2_TF"/>
</dbReference>
<keyword evidence="9" id="KW-1185">Reference proteome</keyword>
<evidence type="ECO:0000313" key="8">
    <source>
        <dbReference type="EMBL" id="KAF8403763.1"/>
    </source>
</evidence>
<evidence type="ECO:0000256" key="2">
    <source>
        <dbReference type="ARBA" id="ARBA00023015"/>
    </source>
</evidence>
<feature type="domain" description="MADS-box" evidence="6">
    <location>
        <begin position="1"/>
        <end position="61"/>
    </location>
</feature>
<feature type="domain" description="K-box" evidence="7">
    <location>
        <begin position="85"/>
        <end position="168"/>
    </location>
</feature>
<keyword evidence="2" id="KW-0805">Transcription regulation</keyword>
<dbReference type="Pfam" id="PF00319">
    <property type="entry name" value="SRF-TF"/>
    <property type="match status" value="1"/>
</dbReference>
<dbReference type="PROSITE" id="PS51297">
    <property type="entry name" value="K_BOX"/>
    <property type="match status" value="1"/>
</dbReference>
<reference evidence="8 9" key="1">
    <citation type="submission" date="2020-04" db="EMBL/GenBank/DDBJ databases">
        <title>Plant Genome Project.</title>
        <authorList>
            <person name="Zhang R.-G."/>
        </authorList>
    </citation>
    <scope>NUCLEOTIDE SEQUENCE [LARGE SCALE GENOMIC DNA]</scope>
    <source>
        <strain evidence="8">YNK0</strain>
        <tissue evidence="8">Leaf</tissue>
    </source>
</reference>
<evidence type="ECO:0000259" key="7">
    <source>
        <dbReference type="PROSITE" id="PS51297"/>
    </source>
</evidence>
<dbReference type="PRINTS" id="PR00404">
    <property type="entry name" value="MADSDOMAIN"/>
</dbReference>
<dbReference type="GO" id="GO:0005634">
    <property type="term" value="C:nucleus"/>
    <property type="evidence" value="ECO:0007669"/>
    <property type="project" value="UniProtKB-SubCell"/>
</dbReference>
<dbReference type="AlphaFoldDB" id="A0A834ZEJ9"/>
<dbReference type="CDD" id="cd00265">
    <property type="entry name" value="MADS_MEF2_like"/>
    <property type="match status" value="1"/>
</dbReference>
<dbReference type="GO" id="GO:0000977">
    <property type="term" value="F:RNA polymerase II transcription regulatory region sequence-specific DNA binding"/>
    <property type="evidence" value="ECO:0007669"/>
    <property type="project" value="InterPro"/>
</dbReference>
<dbReference type="Gene3D" id="3.40.1810.10">
    <property type="entry name" value="Transcription factor, MADS-box"/>
    <property type="match status" value="1"/>
</dbReference>
<dbReference type="EMBL" id="JABCRI010000007">
    <property type="protein sequence ID" value="KAF8403763.1"/>
    <property type="molecule type" value="Genomic_DNA"/>
</dbReference>
<evidence type="ECO:0000256" key="3">
    <source>
        <dbReference type="ARBA" id="ARBA00023125"/>
    </source>
</evidence>
<keyword evidence="3" id="KW-0238">DNA-binding</keyword>
<comment type="subcellular location">
    <subcellularLocation>
        <location evidence="1">Nucleus</location>
    </subcellularLocation>
</comment>
<dbReference type="PANTHER" id="PTHR48019">
    <property type="entry name" value="SERUM RESPONSE FACTOR HOMOLOG"/>
    <property type="match status" value="1"/>
</dbReference>